<dbReference type="NCBIfam" id="NF006369">
    <property type="entry name" value="PRK08594.1"/>
    <property type="match status" value="1"/>
</dbReference>
<comment type="caution">
    <text evidence="12">The sequence shown here is derived from an EMBL/GenBank/DDBJ whole genome shotgun (WGS) entry which is preliminary data.</text>
</comment>
<dbReference type="Proteomes" id="UP000518605">
    <property type="component" value="Unassembled WGS sequence"/>
</dbReference>
<dbReference type="PANTHER" id="PTHR43159">
    <property type="entry name" value="ENOYL-[ACYL-CARRIER-PROTEIN] REDUCTASE"/>
    <property type="match status" value="1"/>
</dbReference>
<evidence type="ECO:0000256" key="2">
    <source>
        <dbReference type="ARBA" id="ARBA00009233"/>
    </source>
</evidence>
<accession>A0A7W5C6H7</accession>
<evidence type="ECO:0000256" key="1">
    <source>
        <dbReference type="ARBA" id="ARBA00005194"/>
    </source>
</evidence>
<comment type="catalytic activity">
    <reaction evidence="8">
        <text>a 2,3-saturated acyl-[ACP] + NAD(+) = a (2E)-enoyl-[ACP] + NADH + H(+)</text>
        <dbReference type="Rhea" id="RHEA:10240"/>
        <dbReference type="Rhea" id="RHEA-COMP:9925"/>
        <dbReference type="Rhea" id="RHEA-COMP:9926"/>
        <dbReference type="ChEBI" id="CHEBI:15378"/>
        <dbReference type="ChEBI" id="CHEBI:57540"/>
        <dbReference type="ChEBI" id="CHEBI:57945"/>
        <dbReference type="ChEBI" id="CHEBI:78784"/>
        <dbReference type="ChEBI" id="CHEBI:78785"/>
        <dbReference type="EC" id="1.3.1.9"/>
    </reaction>
</comment>
<dbReference type="RefSeq" id="WP_183561445.1">
    <property type="nucleotide sequence ID" value="NZ_CBCSLB010000003.1"/>
</dbReference>
<feature type="binding site" evidence="11">
    <location>
        <position position="165"/>
    </location>
    <ligand>
        <name>NAD(+)</name>
        <dbReference type="ChEBI" id="CHEBI:57540"/>
    </ligand>
</feature>
<dbReference type="InterPro" id="IPR002347">
    <property type="entry name" value="SDR_fam"/>
</dbReference>
<proteinExistence type="inferred from homology"/>
<sequence length="258" mass="28066">MSNLMNDKVVVIMGVANDRSIAWGVAKALHKQGAKLIFTYRKERSLDKLNKLLEQHQIEALQKVSCDVLDDASIIAAFDEIQKTTGMIHGLVHSVAFAEKDELQGEYVDTTRDGYLLAQNSSSYSLVATAREAKKLMTEGGSIVTQTYIGAERVVKNYNVMGVAKAALEASVMYLAEDLGKYGIRVNAISAGPIRTLAAKGVSGFNDIMSTIEERAPLRRNIDQDEVGDATMFLLSSLSRGITGEVLHVDAGYHILGL</sequence>
<feature type="binding site" evidence="11">
    <location>
        <position position="14"/>
    </location>
    <ligand>
        <name>NAD(+)</name>
        <dbReference type="ChEBI" id="CHEBI:57540"/>
    </ligand>
</feature>
<dbReference type="PRINTS" id="PR00081">
    <property type="entry name" value="GDHRDH"/>
</dbReference>
<evidence type="ECO:0000256" key="5">
    <source>
        <dbReference type="ARBA" id="ARBA00023002"/>
    </source>
</evidence>
<dbReference type="PANTHER" id="PTHR43159:SF2">
    <property type="entry name" value="ENOYL-[ACYL-CARRIER-PROTEIN] REDUCTASE [NADH], CHLOROPLASTIC"/>
    <property type="match status" value="1"/>
</dbReference>
<evidence type="ECO:0000313" key="12">
    <source>
        <dbReference type="EMBL" id="MBB3151948.1"/>
    </source>
</evidence>
<keyword evidence="13" id="KW-1185">Reference proteome</keyword>
<keyword evidence="7 8" id="KW-0275">Fatty acid biosynthesis</keyword>
<reference evidence="12 13" key="1">
    <citation type="submission" date="2020-08" db="EMBL/GenBank/DDBJ databases">
        <title>Genomic Encyclopedia of Type Strains, Phase III (KMG-III): the genomes of soil and plant-associated and newly described type strains.</title>
        <authorList>
            <person name="Whitman W."/>
        </authorList>
    </citation>
    <scope>NUCLEOTIDE SEQUENCE [LARGE SCALE GENOMIC DNA]</scope>
    <source>
        <strain evidence="12 13">CECT 8234</strain>
    </source>
</reference>
<dbReference type="InterPro" id="IPR014358">
    <property type="entry name" value="Enoyl-ACP_Rdtase_NADH"/>
</dbReference>
<dbReference type="CDD" id="cd05372">
    <property type="entry name" value="ENR_SDR"/>
    <property type="match status" value="1"/>
</dbReference>
<gene>
    <name evidence="12" type="ORF">FHS16_001994</name>
</gene>
<feature type="active site" description="Proton acceptor" evidence="9">
    <location>
        <position position="148"/>
    </location>
</feature>
<feature type="active site" description="Proton acceptor" evidence="9">
    <location>
        <position position="158"/>
    </location>
</feature>
<keyword evidence="4" id="KW-0276">Fatty acid metabolism</keyword>
<name>A0A7W5C6H7_9BACL</name>
<keyword evidence="3 8" id="KW-0444">Lipid biosynthesis</keyword>
<organism evidence="12 13">
    <name type="scientific">Paenibacillus endophyticus</name>
    <dbReference type="NCBI Taxonomy" id="1294268"/>
    <lineage>
        <taxon>Bacteria</taxon>
        <taxon>Bacillati</taxon>
        <taxon>Bacillota</taxon>
        <taxon>Bacilli</taxon>
        <taxon>Bacillales</taxon>
        <taxon>Paenibacillaceae</taxon>
        <taxon>Paenibacillus</taxon>
    </lineage>
</organism>
<dbReference type="AlphaFoldDB" id="A0A7W5C6H7"/>
<evidence type="ECO:0000256" key="11">
    <source>
        <dbReference type="PIRSR" id="PIRSR000094-3"/>
    </source>
</evidence>
<dbReference type="EMBL" id="JACHXW010000005">
    <property type="protein sequence ID" value="MBB3151948.1"/>
    <property type="molecule type" value="Genomic_DNA"/>
</dbReference>
<keyword evidence="6" id="KW-0443">Lipid metabolism</keyword>
<evidence type="ECO:0000256" key="6">
    <source>
        <dbReference type="ARBA" id="ARBA00023098"/>
    </source>
</evidence>
<feature type="binding site" evidence="11">
    <location>
        <begin position="20"/>
        <end position="21"/>
    </location>
    <ligand>
        <name>NAD(+)</name>
        <dbReference type="ChEBI" id="CHEBI:57540"/>
    </ligand>
</feature>
<dbReference type="GO" id="GO:0006633">
    <property type="term" value="P:fatty acid biosynthetic process"/>
    <property type="evidence" value="ECO:0007669"/>
    <property type="project" value="UniProtKB-KW"/>
</dbReference>
<dbReference type="PIRSF" id="PIRSF000094">
    <property type="entry name" value="Enoyl-ACP_rdct"/>
    <property type="match status" value="1"/>
</dbReference>
<dbReference type="GO" id="GO:0004318">
    <property type="term" value="F:enoyl-[acyl-carrier-protein] reductase (NADH) activity"/>
    <property type="evidence" value="ECO:0007669"/>
    <property type="project" value="UniProtKB-EC"/>
</dbReference>
<protein>
    <recommendedName>
        <fullName evidence="8">Enoyl-[acyl-carrier-protein] reductase [NADH]</fullName>
        <ecNumber evidence="8">1.3.1.9</ecNumber>
    </recommendedName>
</protein>
<feature type="binding site" evidence="10">
    <location>
        <position position="98"/>
    </location>
    <ligand>
        <name>substrate</name>
    </ligand>
</feature>
<keyword evidence="5 8" id="KW-0560">Oxidoreductase</keyword>
<feature type="binding site" evidence="11">
    <location>
        <position position="95"/>
    </location>
    <ligand>
        <name>NAD(+)</name>
        <dbReference type="ChEBI" id="CHEBI:57540"/>
    </ligand>
</feature>
<dbReference type="InterPro" id="IPR036291">
    <property type="entry name" value="NAD(P)-bd_dom_sf"/>
</dbReference>
<keyword evidence="8 11" id="KW-0520">NAD</keyword>
<dbReference type="Pfam" id="PF13561">
    <property type="entry name" value="adh_short_C2"/>
    <property type="match status" value="1"/>
</dbReference>
<evidence type="ECO:0000256" key="4">
    <source>
        <dbReference type="ARBA" id="ARBA00022832"/>
    </source>
</evidence>
<evidence type="ECO:0000256" key="7">
    <source>
        <dbReference type="ARBA" id="ARBA00023160"/>
    </source>
</evidence>
<evidence type="ECO:0000313" key="13">
    <source>
        <dbReference type="Proteomes" id="UP000518605"/>
    </source>
</evidence>
<dbReference type="EC" id="1.3.1.9" evidence="8"/>
<evidence type="ECO:0000256" key="9">
    <source>
        <dbReference type="PIRSR" id="PIRSR000094-1"/>
    </source>
</evidence>
<feature type="binding site" evidence="11">
    <location>
        <begin position="67"/>
        <end position="68"/>
    </location>
    <ligand>
        <name>NAD(+)</name>
        <dbReference type="ChEBI" id="CHEBI:57540"/>
    </ligand>
</feature>
<comment type="pathway">
    <text evidence="1">Lipid metabolism; fatty acid biosynthesis.</text>
</comment>
<dbReference type="Gene3D" id="3.40.50.720">
    <property type="entry name" value="NAD(P)-binding Rossmann-like Domain"/>
    <property type="match status" value="1"/>
</dbReference>
<evidence type="ECO:0000256" key="8">
    <source>
        <dbReference type="PIRNR" id="PIRNR000094"/>
    </source>
</evidence>
<evidence type="ECO:0000256" key="3">
    <source>
        <dbReference type="ARBA" id="ARBA00022516"/>
    </source>
</evidence>
<dbReference type="Gene3D" id="1.10.8.400">
    <property type="entry name" value="Enoyl acyl carrier protein reductase"/>
    <property type="match status" value="1"/>
</dbReference>
<feature type="binding site" evidence="11">
    <location>
        <begin position="194"/>
        <end position="198"/>
    </location>
    <ligand>
        <name>NAD(+)</name>
        <dbReference type="ChEBI" id="CHEBI:57540"/>
    </ligand>
</feature>
<dbReference type="FunFam" id="1.10.8.400:FF:000001">
    <property type="entry name" value="Enoyl-[acyl-carrier-protein] reductase [NADH]"/>
    <property type="match status" value="1"/>
</dbReference>
<dbReference type="SUPFAM" id="SSF51735">
    <property type="entry name" value="NAD(P)-binding Rossmann-fold domains"/>
    <property type="match status" value="1"/>
</dbReference>
<comment type="similarity">
    <text evidence="2 8">Belongs to the short-chain dehydrogenases/reductases (SDR) family. FabI subfamily.</text>
</comment>
<evidence type="ECO:0000256" key="10">
    <source>
        <dbReference type="PIRSR" id="PIRSR000094-2"/>
    </source>
</evidence>